<evidence type="ECO:0000256" key="5">
    <source>
        <dbReference type="ARBA" id="ARBA00022729"/>
    </source>
</evidence>
<feature type="transmembrane region" description="Helical" evidence="11">
    <location>
        <begin position="432"/>
        <end position="452"/>
    </location>
</feature>
<feature type="signal peptide" evidence="12">
    <location>
        <begin position="1"/>
        <end position="21"/>
    </location>
</feature>
<dbReference type="GO" id="GO:0012505">
    <property type="term" value="C:endomembrane system"/>
    <property type="evidence" value="ECO:0007669"/>
    <property type="project" value="UniProtKB-SubCell"/>
</dbReference>
<accession>A0A1E1KBD8</accession>
<evidence type="ECO:0000256" key="2">
    <source>
        <dbReference type="ARBA" id="ARBA00004308"/>
    </source>
</evidence>
<reference evidence="14" key="1">
    <citation type="submission" date="2016-03" db="EMBL/GenBank/DDBJ databases">
        <authorList>
            <person name="Guldener U."/>
        </authorList>
    </citation>
    <scope>NUCLEOTIDE SEQUENCE [LARGE SCALE GENOMIC DNA]</scope>
    <source>
        <strain evidence="14">04CH-RAC-A.6.1</strain>
    </source>
</reference>
<dbReference type="Proteomes" id="UP000178912">
    <property type="component" value="Unassembled WGS sequence"/>
</dbReference>
<feature type="region of interest" description="Disordered" evidence="10">
    <location>
        <begin position="484"/>
        <end position="509"/>
    </location>
</feature>
<evidence type="ECO:0000256" key="7">
    <source>
        <dbReference type="ARBA" id="ARBA00023136"/>
    </source>
</evidence>
<evidence type="ECO:0000256" key="10">
    <source>
        <dbReference type="SAM" id="MobiDB-lite"/>
    </source>
</evidence>
<dbReference type="InterPro" id="IPR005198">
    <property type="entry name" value="Glyco_hydro_76"/>
</dbReference>
<keyword evidence="6" id="KW-0378">Hydrolase</keyword>
<dbReference type="InterPro" id="IPR008928">
    <property type="entry name" value="6-hairpin_glycosidase_sf"/>
</dbReference>
<keyword evidence="14" id="KW-1185">Reference proteome</keyword>
<evidence type="ECO:0000256" key="3">
    <source>
        <dbReference type="ARBA" id="ARBA00009699"/>
    </source>
</evidence>
<dbReference type="SUPFAM" id="SSF48208">
    <property type="entry name" value="Six-hairpin glycosidases"/>
    <property type="match status" value="1"/>
</dbReference>
<dbReference type="EC" id="3.2.1.101" evidence="4"/>
<gene>
    <name evidence="13" type="ORF">RAG0_05028</name>
</gene>
<evidence type="ECO:0000256" key="4">
    <source>
        <dbReference type="ARBA" id="ARBA00012350"/>
    </source>
</evidence>
<evidence type="ECO:0000256" key="12">
    <source>
        <dbReference type="SAM" id="SignalP"/>
    </source>
</evidence>
<evidence type="ECO:0000256" key="11">
    <source>
        <dbReference type="SAM" id="Phobius"/>
    </source>
</evidence>
<dbReference type="Pfam" id="PF03663">
    <property type="entry name" value="Glyco_hydro_76"/>
    <property type="match status" value="1"/>
</dbReference>
<proteinExistence type="inferred from homology"/>
<evidence type="ECO:0000313" key="14">
    <source>
        <dbReference type="Proteomes" id="UP000178912"/>
    </source>
</evidence>
<name>A0A1E1KBD8_9HELO</name>
<organism evidence="13 14">
    <name type="scientific">Rhynchosporium agropyri</name>
    <dbReference type="NCBI Taxonomy" id="914238"/>
    <lineage>
        <taxon>Eukaryota</taxon>
        <taxon>Fungi</taxon>
        <taxon>Dikarya</taxon>
        <taxon>Ascomycota</taxon>
        <taxon>Pezizomycotina</taxon>
        <taxon>Leotiomycetes</taxon>
        <taxon>Helotiales</taxon>
        <taxon>Ploettnerulaceae</taxon>
        <taxon>Rhynchosporium</taxon>
    </lineage>
</organism>
<dbReference type="PANTHER" id="PTHR12145">
    <property type="entry name" value="MANNAN ENDO-1,6-ALPHA-MANNOSIDASE DCW1"/>
    <property type="match status" value="1"/>
</dbReference>
<evidence type="ECO:0000256" key="1">
    <source>
        <dbReference type="ARBA" id="ARBA00001452"/>
    </source>
</evidence>
<comment type="subcellular location">
    <subcellularLocation>
        <location evidence="2">Endomembrane system</location>
    </subcellularLocation>
</comment>
<dbReference type="AlphaFoldDB" id="A0A1E1KBD8"/>
<keyword evidence="9" id="KW-0326">Glycosidase</keyword>
<keyword evidence="5 12" id="KW-0732">Signal</keyword>
<keyword evidence="11" id="KW-1133">Transmembrane helix</keyword>
<dbReference type="GO" id="GO:0008496">
    <property type="term" value="F:mannan endo-1,6-alpha-mannosidase activity"/>
    <property type="evidence" value="ECO:0007669"/>
    <property type="project" value="UniProtKB-EC"/>
</dbReference>
<dbReference type="Gene3D" id="1.50.10.20">
    <property type="match status" value="1"/>
</dbReference>
<dbReference type="OrthoDB" id="4187847at2759"/>
<comment type="catalytic activity">
    <reaction evidence="1">
        <text>Random hydrolysis of (1-&gt;6)-alpha-D-mannosidic linkages in unbranched (1-&gt;6)-mannans.</text>
        <dbReference type="EC" id="3.2.1.101"/>
    </reaction>
</comment>
<evidence type="ECO:0000313" key="13">
    <source>
        <dbReference type="EMBL" id="CZS95359.1"/>
    </source>
</evidence>
<feature type="compositionally biased region" description="Basic and acidic residues" evidence="10">
    <location>
        <begin position="490"/>
        <end position="500"/>
    </location>
</feature>
<dbReference type="EMBL" id="FJUX01000022">
    <property type="protein sequence ID" value="CZS95359.1"/>
    <property type="molecule type" value="Genomic_DNA"/>
</dbReference>
<sequence>MVHLLSSLALVWLCSMQIISAITVDWENTDSIKAAAKVTATDMIRYFVGKQSDGTIGVLLLPRPYYWWEAGAMMGGLIDYWKYTGDSSYNDFVIEILQSQVGPHNDFMPPEQRSSLGNDDQAFWALAAMSAAESKFPDPPNPKHPGWLSLVQAVFNEQVGRWDTSLCNGGLRWQIYEVTGYDLKNTISNGCLFNIAARLARYTGDQKYADWAVKIWDWMERIGLISSTFNIFDNAEAQKLNCTELDRNQWTYNAGTMLMGAATMYNYTDGSELWKNRTTSLLSELASDFFPEGIMREICEQREVCNPDQKSFKAYLARWMAASTKMAPFTYSTSYPLLLSSATAAAEQCNGGANGTLCGIKWWLNGTWDGSNGPGQQMCALEVIQSTLIRHVGAPVTAGGGGTSVGNPDAGFNQRAVPFDLRHVPAKKKDVIGAWIVTAAMLIAVVVMWVFMSTALGEWGGNSLAGKKDFSAVSSLKTGGVLWRKKSKGKGKEREEKPEPFPEFPNLDESRRCNVTSTPVRRPAMLEYSLPNESLMLVPEGTPASISRKVSAAILSPVIEQEGLADTIASLPVYKGGVEKT</sequence>
<protein>
    <recommendedName>
        <fullName evidence="4">mannan endo-1,6-alpha-mannosidase</fullName>
        <ecNumber evidence="4">3.2.1.101</ecNumber>
    </recommendedName>
</protein>
<evidence type="ECO:0000256" key="8">
    <source>
        <dbReference type="ARBA" id="ARBA00023180"/>
    </source>
</evidence>
<keyword evidence="8" id="KW-0325">Glycoprotein</keyword>
<dbReference type="InterPro" id="IPR014480">
    <property type="entry name" value="Mannan-1_6-alpha_mannosidase"/>
</dbReference>
<comment type="similarity">
    <text evidence="3">Belongs to the glycosyl hydrolase 76 family.</text>
</comment>
<dbReference type="FunFam" id="1.50.10.20:FF:000006">
    <property type="entry name" value="Mannan endo-1,6-alpha-mannosidase"/>
    <property type="match status" value="1"/>
</dbReference>
<dbReference type="GO" id="GO:0009272">
    <property type="term" value="P:fungal-type cell wall biogenesis"/>
    <property type="evidence" value="ECO:0007669"/>
    <property type="project" value="TreeGrafter"/>
</dbReference>
<feature type="chain" id="PRO_5009445774" description="mannan endo-1,6-alpha-mannosidase" evidence="12">
    <location>
        <begin position="22"/>
        <end position="581"/>
    </location>
</feature>
<dbReference type="GO" id="GO:0016052">
    <property type="term" value="P:carbohydrate catabolic process"/>
    <property type="evidence" value="ECO:0007669"/>
    <property type="project" value="InterPro"/>
</dbReference>
<dbReference type="PANTHER" id="PTHR12145:SF36">
    <property type="entry name" value="MANNAN ENDO-1,6-ALPHA-MANNOSIDASE DCW1"/>
    <property type="match status" value="1"/>
</dbReference>
<evidence type="ECO:0000256" key="9">
    <source>
        <dbReference type="ARBA" id="ARBA00023295"/>
    </source>
</evidence>
<keyword evidence="7 11" id="KW-0472">Membrane</keyword>
<keyword evidence="11" id="KW-0812">Transmembrane</keyword>
<evidence type="ECO:0000256" key="6">
    <source>
        <dbReference type="ARBA" id="ARBA00022801"/>
    </source>
</evidence>